<comment type="subcellular location">
    <subcellularLocation>
        <location evidence="1">Membrane</location>
        <topology evidence="1">Multi-pass membrane protein</topology>
    </subcellularLocation>
</comment>
<organism evidence="7 8">
    <name type="scientific">Tetranychus urticae</name>
    <name type="common">Two-spotted spider mite</name>
    <dbReference type="NCBI Taxonomy" id="32264"/>
    <lineage>
        <taxon>Eukaryota</taxon>
        <taxon>Metazoa</taxon>
        <taxon>Ecdysozoa</taxon>
        <taxon>Arthropoda</taxon>
        <taxon>Chelicerata</taxon>
        <taxon>Arachnida</taxon>
        <taxon>Acari</taxon>
        <taxon>Acariformes</taxon>
        <taxon>Trombidiformes</taxon>
        <taxon>Prostigmata</taxon>
        <taxon>Eleutherengona</taxon>
        <taxon>Raphignathae</taxon>
        <taxon>Tetranychoidea</taxon>
        <taxon>Tetranychidae</taxon>
        <taxon>Tetranychus</taxon>
    </lineage>
</organism>
<dbReference type="GO" id="GO:0022857">
    <property type="term" value="F:transmembrane transporter activity"/>
    <property type="evidence" value="ECO:0007669"/>
    <property type="project" value="InterPro"/>
</dbReference>
<dbReference type="FunFam" id="1.20.1250.20:FF:000532">
    <property type="entry name" value="SLC (SoLute Carrier) homolog"/>
    <property type="match status" value="1"/>
</dbReference>
<keyword evidence="4 5" id="KW-0472">Membrane</keyword>
<keyword evidence="8" id="KW-1185">Reference proteome</keyword>
<reference evidence="7" key="2">
    <citation type="submission" date="2015-06" db="UniProtKB">
        <authorList>
            <consortium name="EnsemblMetazoa"/>
        </authorList>
    </citation>
    <scope>IDENTIFICATION</scope>
</reference>
<dbReference type="eggNOG" id="KOG2532">
    <property type="taxonomic scope" value="Eukaryota"/>
</dbReference>
<evidence type="ECO:0000256" key="2">
    <source>
        <dbReference type="ARBA" id="ARBA00022692"/>
    </source>
</evidence>
<feature type="domain" description="Major facilitator superfamily (MFS) profile" evidence="6">
    <location>
        <begin position="25"/>
        <end position="479"/>
    </location>
</feature>
<dbReference type="HOGENOM" id="CLU_001265_5_0_1"/>
<feature type="transmembrane region" description="Helical" evidence="5">
    <location>
        <begin position="362"/>
        <end position="381"/>
    </location>
</feature>
<dbReference type="PROSITE" id="PS50850">
    <property type="entry name" value="MFS"/>
    <property type="match status" value="1"/>
</dbReference>
<evidence type="ECO:0000256" key="3">
    <source>
        <dbReference type="ARBA" id="ARBA00022989"/>
    </source>
</evidence>
<feature type="transmembrane region" description="Helical" evidence="5">
    <location>
        <begin position="154"/>
        <end position="178"/>
    </location>
</feature>
<evidence type="ECO:0000259" key="6">
    <source>
        <dbReference type="PROSITE" id="PS50850"/>
    </source>
</evidence>
<evidence type="ECO:0000256" key="1">
    <source>
        <dbReference type="ARBA" id="ARBA00004141"/>
    </source>
</evidence>
<dbReference type="Pfam" id="PF07690">
    <property type="entry name" value="MFS_1"/>
    <property type="match status" value="1"/>
</dbReference>
<feature type="transmembrane region" description="Helical" evidence="5">
    <location>
        <begin position="387"/>
        <end position="409"/>
    </location>
</feature>
<dbReference type="InterPro" id="IPR050382">
    <property type="entry name" value="MFS_Na/Anion_cotransporter"/>
</dbReference>
<dbReference type="AlphaFoldDB" id="T1KC99"/>
<evidence type="ECO:0000313" key="7">
    <source>
        <dbReference type="EnsemblMetazoa" id="tetur08g06870.1"/>
    </source>
</evidence>
<dbReference type="Proteomes" id="UP000015104">
    <property type="component" value="Unassembled WGS sequence"/>
</dbReference>
<feature type="transmembrane region" description="Helical" evidence="5">
    <location>
        <begin position="130"/>
        <end position="148"/>
    </location>
</feature>
<dbReference type="GO" id="GO:0006820">
    <property type="term" value="P:monoatomic anion transport"/>
    <property type="evidence" value="ECO:0007669"/>
    <property type="project" value="TreeGrafter"/>
</dbReference>
<dbReference type="EnsemblMetazoa" id="tetur08g06870.1">
    <property type="protein sequence ID" value="tetur08g06870.1"/>
    <property type="gene ID" value="tetur08g06870"/>
</dbReference>
<dbReference type="OMA" id="AMSGAKF"/>
<protein>
    <recommendedName>
        <fullName evidence="6">Major facilitator superfamily (MFS) profile domain-containing protein</fullName>
    </recommendedName>
</protein>
<dbReference type="STRING" id="32264.T1KC99"/>
<keyword evidence="2 5" id="KW-0812">Transmembrane</keyword>
<dbReference type="InterPro" id="IPR011701">
    <property type="entry name" value="MFS"/>
</dbReference>
<feature type="transmembrane region" description="Helical" evidence="5">
    <location>
        <begin position="456"/>
        <end position="475"/>
    </location>
</feature>
<proteinExistence type="predicted"/>
<dbReference type="EMBL" id="CAEY01001958">
    <property type="status" value="NOT_ANNOTATED_CDS"/>
    <property type="molecule type" value="Genomic_DNA"/>
</dbReference>
<dbReference type="InterPro" id="IPR036259">
    <property type="entry name" value="MFS_trans_sf"/>
</dbReference>
<sequence length="529" mass="58041">MGRKQSNGTKAGCIKVRWMICIITLMMIFSLVATKVCLNLAIVAMTDPDYDQLTPEEAAALPNSSYVLTFELQDEGSNTTRLVQFEQRNRNFINWTQSTNDKLLTANFLGAVLSPIPAGRISEKFGPRRLAFVLATIAGVSMLVFPAACKWSFQAAFILRIIQGFCTGCTMPCAHVLVSRWSPKYEKTLFASIMNSGGLLAALCTNPLVGALSASSFFGGWQSVFYIIGTFQLVISMIWLLTVYDDPETHPRISDEERELILENRLTNSGDSNISLPWRHVLASAPIWALIISNFALSWTETIIGGQIPSFLDSVLDLPIEQNGLFTALPYLAALFSSNLISWVSDKLRSNGKFSTTALRKFFADFGFIGSAVCLVCTTYVGKRTGLIVAFVVACRAFAVAQVAGCYVMHLDISPTYAGSIVGIMETSQNIASVVMNQAAAVIVGDEPTLESWSNFFLISAGLSIFGTHYFALLGSSKLQKWDPSFKSVEQAIEDDLNGDEVTQTIYDPDIIVRDSRRNTIVSEFPPNL</sequence>
<evidence type="ECO:0000313" key="8">
    <source>
        <dbReference type="Proteomes" id="UP000015104"/>
    </source>
</evidence>
<dbReference type="SUPFAM" id="SSF103473">
    <property type="entry name" value="MFS general substrate transporter"/>
    <property type="match status" value="1"/>
</dbReference>
<evidence type="ECO:0000256" key="4">
    <source>
        <dbReference type="ARBA" id="ARBA00023136"/>
    </source>
</evidence>
<evidence type="ECO:0000256" key="5">
    <source>
        <dbReference type="SAM" id="Phobius"/>
    </source>
</evidence>
<dbReference type="InterPro" id="IPR020846">
    <property type="entry name" value="MFS_dom"/>
</dbReference>
<reference evidence="8" key="1">
    <citation type="submission" date="2011-08" db="EMBL/GenBank/DDBJ databases">
        <authorList>
            <person name="Rombauts S."/>
        </authorList>
    </citation>
    <scope>NUCLEOTIDE SEQUENCE</scope>
    <source>
        <strain evidence="8">London</strain>
    </source>
</reference>
<feature type="transmembrane region" description="Helical" evidence="5">
    <location>
        <begin position="199"/>
        <end position="218"/>
    </location>
</feature>
<feature type="transmembrane region" description="Helical" evidence="5">
    <location>
        <begin position="224"/>
        <end position="244"/>
    </location>
</feature>
<dbReference type="Gene3D" id="1.20.1250.20">
    <property type="entry name" value="MFS general substrate transporter like domains"/>
    <property type="match status" value="2"/>
</dbReference>
<feature type="transmembrane region" description="Helical" evidence="5">
    <location>
        <begin position="16"/>
        <end position="38"/>
    </location>
</feature>
<dbReference type="PANTHER" id="PTHR11662">
    <property type="entry name" value="SOLUTE CARRIER FAMILY 17"/>
    <property type="match status" value="1"/>
</dbReference>
<accession>T1KC99</accession>
<dbReference type="GO" id="GO:0016020">
    <property type="term" value="C:membrane"/>
    <property type="evidence" value="ECO:0007669"/>
    <property type="project" value="UniProtKB-SubCell"/>
</dbReference>
<keyword evidence="3 5" id="KW-1133">Transmembrane helix</keyword>
<name>T1KC99_TETUR</name>
<dbReference type="PANTHER" id="PTHR11662:SF399">
    <property type="entry name" value="FI19708P1-RELATED"/>
    <property type="match status" value="1"/>
</dbReference>